<protein>
    <submittedName>
        <fullName evidence="1">Uncharacterized protein</fullName>
    </submittedName>
</protein>
<dbReference type="AlphaFoldDB" id="A0A6M7X1H1"/>
<organism evidence="1 2">
    <name type="scientific">Mesorhizobium loti R88b</name>
    <dbReference type="NCBI Taxonomy" id="935548"/>
    <lineage>
        <taxon>Bacteria</taxon>
        <taxon>Pseudomonadati</taxon>
        <taxon>Pseudomonadota</taxon>
        <taxon>Alphaproteobacteria</taxon>
        <taxon>Hyphomicrobiales</taxon>
        <taxon>Phyllobacteriaceae</taxon>
        <taxon>Mesorhizobium</taxon>
    </lineage>
</organism>
<dbReference type="Proteomes" id="UP000503017">
    <property type="component" value="Chromosome"/>
</dbReference>
<sequence>MLVKLTDEQMAAAEGWRSAHGISEASEALTELVRLGLLSEIAKIFRLVSDKTPQPVGRFSESTLSVEFDSPTLQKMVQTD</sequence>
<accession>A0A6M7X1H1</accession>
<reference evidence="1 2" key="1">
    <citation type="submission" date="2018-10" db="EMBL/GenBank/DDBJ databases">
        <authorList>
            <person name="Perry B.J."/>
            <person name="Sullivan J.T."/>
            <person name="Murphy R.J.T."/>
            <person name="Ramsay J.P."/>
            <person name="Ronson C.W."/>
        </authorList>
    </citation>
    <scope>NUCLEOTIDE SEQUENCE [LARGE SCALE GENOMIC DNA]</scope>
    <source>
        <strain evidence="1 2">R88b</strain>
    </source>
</reference>
<gene>
    <name evidence="1" type="ORF">EB235_30705</name>
</gene>
<evidence type="ECO:0000313" key="2">
    <source>
        <dbReference type="Proteomes" id="UP000503017"/>
    </source>
</evidence>
<proteinExistence type="predicted"/>
<evidence type="ECO:0000313" key="1">
    <source>
        <dbReference type="EMBL" id="QKD05321.1"/>
    </source>
</evidence>
<name>A0A6M7X1H1_RHILI</name>
<dbReference type="EMBL" id="CP033367">
    <property type="protein sequence ID" value="QKD05321.1"/>
    <property type="molecule type" value="Genomic_DNA"/>
</dbReference>